<accession>A0A7J9DDR5</accession>
<sequence length="120" mass="13642">MSLLGYVIGLTTSGGISVLVLSFSELHMHMMGESDLKLPIIWSFIEVSDQNFVDKELREKTSCVSGAKRLKMMLMLDASSNGQVRLKILTLCLLQKLNCLRRCLETSNLLSMKLLFRFRR</sequence>
<dbReference type="Proteomes" id="UP000593568">
    <property type="component" value="Unassembled WGS sequence"/>
</dbReference>
<comment type="caution">
    <text evidence="2">The sequence shown here is derived from an EMBL/GenBank/DDBJ whole genome shotgun (WGS) entry which is preliminary data.</text>
</comment>
<dbReference type="EMBL" id="JABEZW010000002">
    <property type="protein sequence ID" value="MBA0758781.1"/>
    <property type="molecule type" value="Genomic_DNA"/>
</dbReference>
<name>A0A7J9DDR5_9ROSI</name>
<keyword evidence="1" id="KW-1133">Transmembrane helix</keyword>
<keyword evidence="1" id="KW-0812">Transmembrane</keyword>
<evidence type="ECO:0000313" key="3">
    <source>
        <dbReference type="Proteomes" id="UP000593568"/>
    </source>
</evidence>
<keyword evidence="3" id="KW-1185">Reference proteome</keyword>
<organism evidence="2 3">
    <name type="scientific">Gossypium trilobum</name>
    <dbReference type="NCBI Taxonomy" id="34281"/>
    <lineage>
        <taxon>Eukaryota</taxon>
        <taxon>Viridiplantae</taxon>
        <taxon>Streptophyta</taxon>
        <taxon>Embryophyta</taxon>
        <taxon>Tracheophyta</taxon>
        <taxon>Spermatophyta</taxon>
        <taxon>Magnoliopsida</taxon>
        <taxon>eudicotyledons</taxon>
        <taxon>Gunneridae</taxon>
        <taxon>Pentapetalae</taxon>
        <taxon>rosids</taxon>
        <taxon>malvids</taxon>
        <taxon>Malvales</taxon>
        <taxon>Malvaceae</taxon>
        <taxon>Malvoideae</taxon>
        <taxon>Gossypium</taxon>
    </lineage>
</organism>
<gene>
    <name evidence="2" type="ORF">Gotri_021746</name>
</gene>
<reference evidence="2 3" key="1">
    <citation type="journal article" date="2019" name="Genome Biol. Evol.">
        <title>Insights into the evolution of the New World diploid cottons (Gossypium, subgenus Houzingenia) based on genome sequencing.</title>
        <authorList>
            <person name="Grover C.E."/>
            <person name="Arick M.A. 2nd"/>
            <person name="Thrash A."/>
            <person name="Conover J.L."/>
            <person name="Sanders W.S."/>
            <person name="Peterson D.G."/>
            <person name="Frelichowski J.E."/>
            <person name="Scheffler J.A."/>
            <person name="Scheffler B.E."/>
            <person name="Wendel J.F."/>
        </authorList>
    </citation>
    <scope>NUCLEOTIDE SEQUENCE [LARGE SCALE GENOMIC DNA]</scope>
    <source>
        <strain evidence="2">8</strain>
        <tissue evidence="2">Leaf</tissue>
    </source>
</reference>
<keyword evidence="1" id="KW-0472">Membrane</keyword>
<protein>
    <submittedName>
        <fullName evidence="2">Uncharacterized protein</fullName>
    </submittedName>
</protein>
<evidence type="ECO:0000256" key="1">
    <source>
        <dbReference type="SAM" id="Phobius"/>
    </source>
</evidence>
<evidence type="ECO:0000313" key="2">
    <source>
        <dbReference type="EMBL" id="MBA0758781.1"/>
    </source>
</evidence>
<feature type="transmembrane region" description="Helical" evidence="1">
    <location>
        <begin position="6"/>
        <end position="24"/>
    </location>
</feature>
<proteinExistence type="predicted"/>
<dbReference type="AlphaFoldDB" id="A0A7J9DDR5"/>